<name>A0ABD7UY96_9ACTN</name>
<protein>
    <submittedName>
        <fullName evidence="2">Domain of uncharacterized function (DUF1707)</fullName>
    </submittedName>
</protein>
<dbReference type="AlphaFoldDB" id="A0ABD7UY96"/>
<evidence type="ECO:0000313" key="3">
    <source>
        <dbReference type="Proteomes" id="UP000360750"/>
    </source>
</evidence>
<comment type="caution">
    <text evidence="2">The sequence shown here is derived from an EMBL/GenBank/DDBJ whole genome shotgun (WGS) entry which is preliminary data.</text>
</comment>
<dbReference type="EMBL" id="CAACYD010000003">
    <property type="protein sequence ID" value="VFA81331.1"/>
    <property type="molecule type" value="Genomic_DNA"/>
</dbReference>
<dbReference type="PANTHER" id="PTHR40763">
    <property type="entry name" value="MEMBRANE PROTEIN-RELATED"/>
    <property type="match status" value="1"/>
</dbReference>
<evidence type="ECO:0000313" key="2">
    <source>
        <dbReference type="EMBL" id="VFA81331.1"/>
    </source>
</evidence>
<dbReference type="Pfam" id="PF08044">
    <property type="entry name" value="DUF1707"/>
    <property type="match status" value="1"/>
</dbReference>
<organism evidence="2 3">
    <name type="scientific">Gordonia paraffinivorans</name>
    <dbReference type="NCBI Taxonomy" id="175628"/>
    <lineage>
        <taxon>Bacteria</taxon>
        <taxon>Bacillati</taxon>
        <taxon>Actinomycetota</taxon>
        <taxon>Actinomycetes</taxon>
        <taxon>Mycobacteriales</taxon>
        <taxon>Gordoniaceae</taxon>
        <taxon>Gordonia</taxon>
    </lineage>
</organism>
<accession>A0ABD7UY96</accession>
<sequence length="204" mass="22190">MVDRSPDDDLRVGNPERERAVALLNDAFSAGYLEIPEFEERSGLVYTAKTRRDLRAVLHDLPNGALLFGDPPAHVASPPAPPQEPLQLDAEWKEIRRKGSWDVPPAIHATASVGTIDLDFSGARFAGPSTVLQLQVSVSTVKLRLGPDQEIRYRDLHLSGWSKVKDKAGQPDRPGGPVIEVTGSASGTSAVIIRRTRRAADGWT</sequence>
<dbReference type="Proteomes" id="UP000360750">
    <property type="component" value="Unassembled WGS sequence"/>
</dbReference>
<reference evidence="2 3" key="1">
    <citation type="submission" date="2019-02" db="EMBL/GenBank/DDBJ databases">
        <authorList>
            <consortium name="Pathogen Informatics"/>
        </authorList>
    </citation>
    <scope>NUCLEOTIDE SEQUENCE [LARGE SCALE GENOMIC DNA]</scope>
    <source>
        <strain evidence="2 3">3012STDY6756503</strain>
    </source>
</reference>
<proteinExistence type="predicted"/>
<dbReference type="PANTHER" id="PTHR40763:SF5">
    <property type="entry name" value="MEMBRANE PROTEIN"/>
    <property type="match status" value="1"/>
</dbReference>
<dbReference type="GeneID" id="60748439"/>
<feature type="domain" description="DUF1707" evidence="1">
    <location>
        <begin position="10"/>
        <end position="62"/>
    </location>
</feature>
<dbReference type="RefSeq" id="WP_131733291.1">
    <property type="nucleotide sequence ID" value="NZ_CAACYD010000003.1"/>
</dbReference>
<gene>
    <name evidence="2" type="ORF">NCTC8139_00387</name>
</gene>
<evidence type="ECO:0000259" key="1">
    <source>
        <dbReference type="Pfam" id="PF08044"/>
    </source>
</evidence>
<dbReference type="InterPro" id="IPR012551">
    <property type="entry name" value="DUF1707_SHOCT-like"/>
</dbReference>